<proteinExistence type="evidence at transcript level"/>
<evidence type="ECO:0000313" key="1">
    <source>
        <dbReference type="EMBL" id="ACJ09674.1"/>
    </source>
</evidence>
<feature type="non-terminal residue" evidence="1">
    <location>
        <position position="81"/>
    </location>
</feature>
<name>B6VEU5_CUPSE</name>
<organism evidence="1">
    <name type="scientific">Cupressus sempervirens</name>
    <name type="common">Italian cypress</name>
    <dbReference type="NCBI Taxonomy" id="13469"/>
    <lineage>
        <taxon>Eukaryota</taxon>
        <taxon>Viridiplantae</taxon>
        <taxon>Streptophyta</taxon>
        <taxon>Embryophyta</taxon>
        <taxon>Tracheophyta</taxon>
        <taxon>Spermatophyta</taxon>
        <taxon>Pinopsida</taxon>
        <taxon>Pinidae</taxon>
        <taxon>Conifers II</taxon>
        <taxon>Cupressales</taxon>
        <taxon>Cupressaceae</taxon>
        <taxon>Cupressus</taxon>
    </lineage>
</organism>
<dbReference type="AlphaFoldDB" id="B6VEU5"/>
<accession>B6VEU5</accession>
<reference evidence="1" key="1">
    <citation type="submission" date="2008-10" db="EMBL/GenBank/DDBJ databases">
        <title>Cloning and characterization of cold regulated sequences in cypress (Cupressus sempervirens).</title>
        <authorList>
            <person name="Pedron L."/>
            <person name="Baldi P."/>
            <person name="La Porta N."/>
        </authorList>
    </citation>
    <scope>NUCLEOTIDE SEQUENCE</scope>
    <source>
        <strain evidence="1">Cyplp153</strain>
    </source>
</reference>
<feature type="non-terminal residue" evidence="1">
    <location>
        <position position="1"/>
    </location>
</feature>
<protein>
    <submittedName>
        <fullName evidence="1">Uncharacterized protein</fullName>
    </submittedName>
</protein>
<dbReference type="EMBL" id="FJ380035">
    <property type="protein sequence ID" value="ACJ09674.1"/>
    <property type="molecule type" value="mRNA"/>
</dbReference>
<sequence length="81" mass="9096">RTINPEGPELLQSNVDKHHWTFVRSISIHCYYCSSGILMTTLGCGSCSMIRVRLASDVDDRIVLDDCTQSNPETRTLMHGL</sequence>